<keyword evidence="3" id="KW-1185">Reference proteome</keyword>
<dbReference type="Gene3D" id="1.10.10.10">
    <property type="entry name" value="Winged helix-like DNA-binding domain superfamily/Winged helix DNA-binding domain"/>
    <property type="match status" value="1"/>
</dbReference>
<name>A0A1G6KJR7_9PROT</name>
<accession>A0A1G6KJR7</accession>
<protein>
    <submittedName>
        <fullName evidence="2">DNA-binding transcriptional regulator, CsgD family</fullName>
    </submittedName>
</protein>
<dbReference type="GO" id="GO:0003677">
    <property type="term" value="F:DNA binding"/>
    <property type="evidence" value="ECO:0007669"/>
    <property type="project" value="UniProtKB-KW"/>
</dbReference>
<evidence type="ECO:0000313" key="3">
    <source>
        <dbReference type="Proteomes" id="UP000198925"/>
    </source>
</evidence>
<dbReference type="GO" id="GO:0006355">
    <property type="term" value="P:regulation of DNA-templated transcription"/>
    <property type="evidence" value="ECO:0007669"/>
    <property type="project" value="InterPro"/>
</dbReference>
<reference evidence="2 3" key="1">
    <citation type="submission" date="2016-10" db="EMBL/GenBank/DDBJ databases">
        <authorList>
            <person name="de Groot N.N."/>
        </authorList>
    </citation>
    <scope>NUCLEOTIDE SEQUENCE [LARGE SCALE GENOMIC DNA]</scope>
    <source>
        <strain evidence="2 3">CPCC 100156</strain>
    </source>
</reference>
<dbReference type="STRING" id="938405.SAMN02927895_00734"/>
<dbReference type="RefSeq" id="WP_090560831.1">
    <property type="nucleotide sequence ID" value="NZ_FMXZ01000001.1"/>
</dbReference>
<dbReference type="SMART" id="SM00421">
    <property type="entry name" value="HTH_LUXR"/>
    <property type="match status" value="1"/>
</dbReference>
<dbReference type="EMBL" id="FMZX01000001">
    <property type="protein sequence ID" value="SDC31213.1"/>
    <property type="molecule type" value="Genomic_DNA"/>
</dbReference>
<sequence>MRRVGFDQALLRVHAAVRNPTLWPEALTDLADHLGAIGGMLTRHGHEPGTAFVVTGRLDPALASLYLRDGCARRTPWAPQAGPMLDHALWPTAAPRHGAVQDEGLAPQRIGDLAMLNYAPWGGGKGGGGFAFRLDRRAADASAGLLRRLARLAPHLRQALDLAGTLQAARITGSASAAVLDTAPRAVLLLDTAGRLRHANPAGEALLREADGLRLVPAPAGPGRLGTALASEGCQLRRLIATAVAAGLGGRMRISRARGNPAWPVLVTPLPGAEEHLFGDAHASVAVLVGGAATPPAPDVLQAAFGLTIAEARVLRRIAGGAGVPDTAAALSLSPETVRSQLARCFDATGCRSQAALAALVAGLP</sequence>
<evidence type="ECO:0000259" key="1">
    <source>
        <dbReference type="SMART" id="SM00421"/>
    </source>
</evidence>
<dbReference type="InterPro" id="IPR036388">
    <property type="entry name" value="WH-like_DNA-bd_sf"/>
</dbReference>
<organism evidence="2 3">
    <name type="scientific">Belnapia rosea</name>
    <dbReference type="NCBI Taxonomy" id="938405"/>
    <lineage>
        <taxon>Bacteria</taxon>
        <taxon>Pseudomonadati</taxon>
        <taxon>Pseudomonadota</taxon>
        <taxon>Alphaproteobacteria</taxon>
        <taxon>Acetobacterales</taxon>
        <taxon>Roseomonadaceae</taxon>
        <taxon>Belnapia</taxon>
    </lineage>
</organism>
<dbReference type="InterPro" id="IPR000792">
    <property type="entry name" value="Tscrpt_reg_LuxR_C"/>
</dbReference>
<keyword evidence="2" id="KW-0238">DNA-binding</keyword>
<dbReference type="InterPro" id="IPR016032">
    <property type="entry name" value="Sig_transdc_resp-reg_C-effctor"/>
</dbReference>
<dbReference type="OrthoDB" id="7255424at2"/>
<dbReference type="AlphaFoldDB" id="A0A1G6KJR7"/>
<feature type="domain" description="HTH luxR-type" evidence="1">
    <location>
        <begin position="304"/>
        <end position="361"/>
    </location>
</feature>
<dbReference type="SUPFAM" id="SSF46894">
    <property type="entry name" value="C-terminal effector domain of the bipartite response regulators"/>
    <property type="match status" value="1"/>
</dbReference>
<dbReference type="Proteomes" id="UP000198925">
    <property type="component" value="Unassembled WGS sequence"/>
</dbReference>
<gene>
    <name evidence="2" type="ORF">SAMN04487779_1001544</name>
</gene>
<evidence type="ECO:0000313" key="2">
    <source>
        <dbReference type="EMBL" id="SDC31213.1"/>
    </source>
</evidence>
<proteinExistence type="predicted"/>